<sequence length="462" mass="50116">SNFGSRAGRPEAGRARALGARRAGPPVPMEFCTRASWIAAYEGPRIKRLRQKYPQDQVVTPRSEAQGAPPPPEPTPPRAAHAGAPGALPARGGAGCRELEAALRKLRLLGGGAARAAAAAPARTPRPAAAAGEAPGGGGAALALECTTEASVRREWRWDSQRHVALTRSTEVVKAVHRPTGLQYAVKKVNRQAFEAAQRRKSSSVTLENEACILERLRHPNIVQMYWAFVTEERLYIVMEDLPTDMYRSLDSGGQFPEPLAQRLFKEVCEAVAYAHECNVIHRDIKPDNVLLTSEDRRDMRAKLADFGISRVAVGPRECETYCGTRSYVAPEVVRQMVRRMLACAIVEGQDAEKCLAAGDALGAPLGDASGGYGKPSDVWGLGVLLYVMLTRKPPFDAEKDACELHRDILMGRWQFDVPEWKYVSSSAKELVRELLTVDPEARPSVQGALASPWLLGAGGGA</sequence>
<dbReference type="PROSITE" id="PS00108">
    <property type="entry name" value="PROTEIN_KINASE_ST"/>
    <property type="match status" value="1"/>
</dbReference>
<feature type="compositionally biased region" description="Pro residues" evidence="6">
    <location>
        <begin position="68"/>
        <end position="77"/>
    </location>
</feature>
<evidence type="ECO:0000256" key="5">
    <source>
        <dbReference type="ARBA" id="ARBA00022840"/>
    </source>
</evidence>
<evidence type="ECO:0000256" key="2">
    <source>
        <dbReference type="ARBA" id="ARBA00022679"/>
    </source>
</evidence>
<protein>
    <recommendedName>
        <fullName evidence="7">Protein kinase domain-containing protein</fullName>
    </recommendedName>
</protein>
<feature type="compositionally biased region" description="Low complexity" evidence="6">
    <location>
        <begin position="78"/>
        <end position="91"/>
    </location>
</feature>
<evidence type="ECO:0000256" key="4">
    <source>
        <dbReference type="ARBA" id="ARBA00022777"/>
    </source>
</evidence>
<evidence type="ECO:0000256" key="1">
    <source>
        <dbReference type="ARBA" id="ARBA00022527"/>
    </source>
</evidence>
<keyword evidence="4" id="KW-0418">Kinase</keyword>
<dbReference type="SMART" id="SM00220">
    <property type="entry name" value="S_TKc"/>
    <property type="match status" value="1"/>
</dbReference>
<evidence type="ECO:0000313" key="8">
    <source>
        <dbReference type="EMBL" id="CAK0831960.1"/>
    </source>
</evidence>
<keyword evidence="1" id="KW-0723">Serine/threonine-protein kinase</keyword>
<feature type="compositionally biased region" description="Low complexity" evidence="6">
    <location>
        <begin position="15"/>
        <end position="24"/>
    </location>
</feature>
<evidence type="ECO:0000256" key="6">
    <source>
        <dbReference type="SAM" id="MobiDB-lite"/>
    </source>
</evidence>
<feature type="domain" description="Protein kinase" evidence="7">
    <location>
        <begin position="158"/>
        <end position="455"/>
    </location>
</feature>
<name>A0ABN9SJL7_9DINO</name>
<dbReference type="Gene3D" id="1.10.510.10">
    <property type="entry name" value="Transferase(Phosphotransferase) domain 1"/>
    <property type="match status" value="1"/>
</dbReference>
<dbReference type="PANTHER" id="PTHR24350">
    <property type="entry name" value="SERINE/THREONINE-PROTEIN KINASE IAL-RELATED"/>
    <property type="match status" value="1"/>
</dbReference>
<dbReference type="Gene3D" id="3.30.200.20">
    <property type="entry name" value="Phosphorylase Kinase, domain 1"/>
    <property type="match status" value="1"/>
</dbReference>
<dbReference type="SUPFAM" id="SSF56112">
    <property type="entry name" value="Protein kinase-like (PK-like)"/>
    <property type="match status" value="1"/>
</dbReference>
<feature type="non-terminal residue" evidence="8">
    <location>
        <position position="1"/>
    </location>
</feature>
<keyword evidence="5" id="KW-0067">ATP-binding</keyword>
<proteinExistence type="predicted"/>
<keyword evidence="3" id="KW-0547">Nucleotide-binding</keyword>
<feature type="region of interest" description="Disordered" evidence="6">
    <location>
        <begin position="1"/>
        <end position="26"/>
    </location>
</feature>
<evidence type="ECO:0000256" key="3">
    <source>
        <dbReference type="ARBA" id="ARBA00022741"/>
    </source>
</evidence>
<dbReference type="Proteomes" id="UP001189429">
    <property type="component" value="Unassembled WGS sequence"/>
</dbReference>
<gene>
    <name evidence="8" type="ORF">PCOR1329_LOCUS30164</name>
</gene>
<evidence type="ECO:0000259" key="7">
    <source>
        <dbReference type="PROSITE" id="PS50011"/>
    </source>
</evidence>
<keyword evidence="9" id="KW-1185">Reference proteome</keyword>
<dbReference type="EMBL" id="CAUYUJ010011529">
    <property type="protein sequence ID" value="CAK0831960.1"/>
    <property type="molecule type" value="Genomic_DNA"/>
</dbReference>
<dbReference type="InterPro" id="IPR000719">
    <property type="entry name" value="Prot_kinase_dom"/>
</dbReference>
<dbReference type="InterPro" id="IPR008271">
    <property type="entry name" value="Ser/Thr_kinase_AS"/>
</dbReference>
<keyword evidence="2" id="KW-0808">Transferase</keyword>
<feature type="region of interest" description="Disordered" evidence="6">
    <location>
        <begin position="49"/>
        <end position="91"/>
    </location>
</feature>
<evidence type="ECO:0000313" key="9">
    <source>
        <dbReference type="Proteomes" id="UP001189429"/>
    </source>
</evidence>
<dbReference type="InterPro" id="IPR011009">
    <property type="entry name" value="Kinase-like_dom_sf"/>
</dbReference>
<organism evidence="8 9">
    <name type="scientific">Prorocentrum cordatum</name>
    <dbReference type="NCBI Taxonomy" id="2364126"/>
    <lineage>
        <taxon>Eukaryota</taxon>
        <taxon>Sar</taxon>
        <taxon>Alveolata</taxon>
        <taxon>Dinophyceae</taxon>
        <taxon>Prorocentrales</taxon>
        <taxon>Prorocentraceae</taxon>
        <taxon>Prorocentrum</taxon>
    </lineage>
</organism>
<dbReference type="InterPro" id="IPR030616">
    <property type="entry name" value="Aur-like"/>
</dbReference>
<comment type="caution">
    <text evidence="8">The sequence shown here is derived from an EMBL/GenBank/DDBJ whole genome shotgun (WGS) entry which is preliminary data.</text>
</comment>
<reference evidence="8" key="1">
    <citation type="submission" date="2023-10" db="EMBL/GenBank/DDBJ databases">
        <authorList>
            <person name="Chen Y."/>
            <person name="Shah S."/>
            <person name="Dougan E. K."/>
            <person name="Thang M."/>
            <person name="Chan C."/>
        </authorList>
    </citation>
    <scope>NUCLEOTIDE SEQUENCE [LARGE SCALE GENOMIC DNA]</scope>
</reference>
<accession>A0ABN9SJL7</accession>
<dbReference type="PROSITE" id="PS50011">
    <property type="entry name" value="PROTEIN_KINASE_DOM"/>
    <property type="match status" value="1"/>
</dbReference>
<dbReference type="Pfam" id="PF00069">
    <property type="entry name" value="Pkinase"/>
    <property type="match status" value="2"/>
</dbReference>